<proteinExistence type="predicted"/>
<dbReference type="Proteomes" id="UP000503540">
    <property type="component" value="Chromosome"/>
</dbReference>
<dbReference type="EMBL" id="CP046172">
    <property type="protein sequence ID" value="QIS11150.1"/>
    <property type="molecule type" value="Genomic_DNA"/>
</dbReference>
<keyword evidence="3" id="KW-1185">Reference proteome</keyword>
<dbReference type="KEGG" id="nah:F5544_16355"/>
<protein>
    <submittedName>
        <fullName evidence="2">Uncharacterized protein</fullName>
    </submittedName>
</protein>
<dbReference type="RefSeq" id="WP_167474007.1">
    <property type="nucleotide sequence ID" value="NZ_CP046172.1"/>
</dbReference>
<feature type="region of interest" description="Disordered" evidence="1">
    <location>
        <begin position="1"/>
        <end position="21"/>
    </location>
</feature>
<evidence type="ECO:0000313" key="2">
    <source>
        <dbReference type="EMBL" id="QIS11150.1"/>
    </source>
</evidence>
<evidence type="ECO:0000256" key="1">
    <source>
        <dbReference type="SAM" id="MobiDB-lite"/>
    </source>
</evidence>
<accession>A0A6G9YDE3</accession>
<reference evidence="2 3" key="1">
    <citation type="journal article" date="2019" name="ACS Chem. Biol.">
        <title>Identification and Mobilization of a Cryptic Antibiotic Biosynthesis Gene Locus from a Human-Pathogenic Nocardia Isolate.</title>
        <authorList>
            <person name="Herisse M."/>
            <person name="Ishida K."/>
            <person name="Porter J.L."/>
            <person name="Howden B."/>
            <person name="Hertweck C."/>
            <person name="Stinear T.P."/>
            <person name="Pidot S.J."/>
        </authorList>
    </citation>
    <scope>NUCLEOTIDE SEQUENCE [LARGE SCALE GENOMIC DNA]</scope>
    <source>
        <strain evidence="2 3">AUSMDU00012717</strain>
    </source>
</reference>
<dbReference type="AlphaFoldDB" id="A0A6G9YDE3"/>
<name>A0A6G9YDE3_9NOCA</name>
<evidence type="ECO:0000313" key="3">
    <source>
        <dbReference type="Proteomes" id="UP000503540"/>
    </source>
</evidence>
<gene>
    <name evidence="2" type="ORF">F5544_16355</name>
</gene>
<organism evidence="2 3">
    <name type="scientific">Nocardia arthritidis</name>
    <dbReference type="NCBI Taxonomy" id="228602"/>
    <lineage>
        <taxon>Bacteria</taxon>
        <taxon>Bacillati</taxon>
        <taxon>Actinomycetota</taxon>
        <taxon>Actinomycetes</taxon>
        <taxon>Mycobacteriales</taxon>
        <taxon>Nocardiaceae</taxon>
        <taxon>Nocardia</taxon>
    </lineage>
</organism>
<sequence length="243" mass="26205">MGGKTAKGYPVPVERNPDDLPAQQVFPWDQAAAVVTAGDRMDMPIVRTYVDMIQDMLGHPGAVASIRDSWQDAVGHLTKATDGGAGGNSLPTTMADLGFYWDGRGFNAAKEYVTYVTSTTKEVTDIIVKIAKEIDKFRSQIMNCYGQAIEHIANCAAIVVRLAGDVITDFFTANFSGICTALVDALTEFIKEAGKVIRDIIGYRSDAETAVNNLKTDAKNLRTVAPIAESALQSRNWSPKPAG</sequence>